<accession>A0A519BAA0</accession>
<evidence type="ECO:0000256" key="6">
    <source>
        <dbReference type="SAM" id="Phobius"/>
    </source>
</evidence>
<sequence>MNINRLKGKKGFTLIELLIVIAIIGILAAIAIPTYLSYVNRAKDSEASTNLGAIFTDETAFNATNSTYISAGTSSAPATALTAKAASPTHAFYDATLTKGAGLYISDIPPFACNGGTLDTMGGLNTINTTTGAIAPTAATSTTLSVQAQGGFADIGFYPKGTLYFSYGVASLSGPTVAAQAAGVAAAWPPTVTSLASGATQTGAAGANGYCGGGYAAFAETNFTGSNWQIYAVDDFSSSANLVSGTAY</sequence>
<evidence type="ECO:0000256" key="3">
    <source>
        <dbReference type="ARBA" id="ARBA00022692"/>
    </source>
</evidence>
<evidence type="ECO:0000256" key="5">
    <source>
        <dbReference type="ARBA" id="ARBA00023136"/>
    </source>
</evidence>
<keyword evidence="5 6" id="KW-0472">Membrane</keyword>
<evidence type="ECO:0000256" key="4">
    <source>
        <dbReference type="ARBA" id="ARBA00022989"/>
    </source>
</evidence>
<evidence type="ECO:0000313" key="8">
    <source>
        <dbReference type="Proteomes" id="UP000320813"/>
    </source>
</evidence>
<dbReference type="PANTHER" id="PTHR30093">
    <property type="entry name" value="GENERAL SECRETION PATHWAY PROTEIN G"/>
    <property type="match status" value="1"/>
</dbReference>
<reference evidence="7 8" key="1">
    <citation type="submission" date="2019-01" db="EMBL/GenBank/DDBJ databases">
        <title>Insights into ecological role of a new deltaproteobacterial order Candidatus Sinidesulfobacterales (Sva0485) by metagenomics and metatranscriptomics.</title>
        <authorList>
            <person name="Tan S."/>
            <person name="Liu J."/>
            <person name="Fang Y."/>
            <person name="Hedlund B.P."/>
            <person name="Lian Z.H."/>
            <person name="Huang L.Y."/>
            <person name="Li J.T."/>
            <person name="Huang L.N."/>
            <person name="Li W.J."/>
            <person name="Jiang H.C."/>
            <person name="Dong H.L."/>
            <person name="Shu W.S."/>
        </authorList>
    </citation>
    <scope>NUCLEOTIDE SEQUENCE [LARGE SCALE GENOMIC DNA]</scope>
    <source>
        <strain evidence="7">AP3</strain>
    </source>
</reference>
<dbReference type="NCBIfam" id="TIGR02532">
    <property type="entry name" value="IV_pilin_GFxxxE"/>
    <property type="match status" value="1"/>
</dbReference>
<dbReference type="Proteomes" id="UP000320813">
    <property type="component" value="Unassembled WGS sequence"/>
</dbReference>
<feature type="transmembrane region" description="Helical" evidence="6">
    <location>
        <begin position="12"/>
        <end position="36"/>
    </location>
</feature>
<dbReference type="Gene3D" id="3.30.700.10">
    <property type="entry name" value="Glycoprotein, Type 4 Pilin"/>
    <property type="match status" value="1"/>
</dbReference>
<dbReference type="EMBL" id="SGBD01000003">
    <property type="protein sequence ID" value="RZD14207.1"/>
    <property type="molecule type" value="Genomic_DNA"/>
</dbReference>
<keyword evidence="4 6" id="KW-1133">Transmembrane helix</keyword>
<dbReference type="GO" id="GO:0016020">
    <property type="term" value="C:membrane"/>
    <property type="evidence" value="ECO:0007669"/>
    <property type="project" value="UniProtKB-SubCell"/>
</dbReference>
<dbReference type="PANTHER" id="PTHR30093:SF44">
    <property type="entry name" value="TYPE II SECRETION SYSTEM CORE PROTEIN G"/>
    <property type="match status" value="1"/>
</dbReference>
<dbReference type="PROSITE" id="PS00409">
    <property type="entry name" value="PROKAR_NTER_METHYL"/>
    <property type="match status" value="1"/>
</dbReference>
<dbReference type="InterPro" id="IPR012902">
    <property type="entry name" value="N_methyl_site"/>
</dbReference>
<comment type="subcellular location">
    <subcellularLocation>
        <location evidence="1">Membrane</location>
        <topology evidence="1">Single-pass membrane protein</topology>
    </subcellularLocation>
</comment>
<evidence type="ECO:0000313" key="7">
    <source>
        <dbReference type="EMBL" id="RZD14207.1"/>
    </source>
</evidence>
<name>A0A519BAA0_9DELT</name>
<evidence type="ECO:0000256" key="1">
    <source>
        <dbReference type="ARBA" id="ARBA00004167"/>
    </source>
</evidence>
<comment type="caution">
    <text evidence="7">The sequence shown here is derived from an EMBL/GenBank/DDBJ whole genome shotgun (WGS) entry which is preliminary data.</text>
</comment>
<dbReference type="AlphaFoldDB" id="A0A519BAA0"/>
<protein>
    <submittedName>
        <fullName evidence="7">Prepilin-type N-terminal cleavage/methylation domain-containing protein</fullName>
    </submittedName>
</protein>
<evidence type="ECO:0000256" key="2">
    <source>
        <dbReference type="ARBA" id="ARBA00022481"/>
    </source>
</evidence>
<organism evidence="7 8">
    <name type="scientific">Candidatus Acidulodesulfobacterium ferriphilum</name>
    <dbReference type="NCBI Taxonomy" id="2597223"/>
    <lineage>
        <taxon>Bacteria</taxon>
        <taxon>Deltaproteobacteria</taxon>
        <taxon>Candidatus Acidulodesulfobacterales</taxon>
        <taxon>Candidatus Acidulodesulfobacterium</taxon>
    </lineage>
</organism>
<dbReference type="Pfam" id="PF07963">
    <property type="entry name" value="N_methyl"/>
    <property type="match status" value="1"/>
</dbReference>
<dbReference type="SUPFAM" id="SSF54523">
    <property type="entry name" value="Pili subunits"/>
    <property type="match status" value="1"/>
</dbReference>
<keyword evidence="3 6" id="KW-0812">Transmembrane</keyword>
<keyword evidence="2" id="KW-0488">Methylation</keyword>
<proteinExistence type="predicted"/>
<dbReference type="InterPro" id="IPR045584">
    <property type="entry name" value="Pilin-like"/>
</dbReference>
<gene>
    <name evidence="7" type="ORF">EVJ47_05935</name>
</gene>